<name>A0A0F9CNE9_9ZZZZ</name>
<sequence length="164" mass="19240">DVGRVAHGIPRELDLYRGLIFEQEQDQEKDAETLRQLRGRLLRAMWEYREIAKTSPDLYRQRLHDCLPEVPYEDTHGGWYLGAWIEKSQGLRNLWKAFYSKPLEEAQDLQQELLERVRKIERSKEVGPTKNRVDRLKGLGNSIVPQVAEVIFRAIERVQTGLTQ</sequence>
<evidence type="ECO:0000313" key="2">
    <source>
        <dbReference type="EMBL" id="KKL07186.1"/>
    </source>
</evidence>
<comment type="caution">
    <text evidence="2">The sequence shown here is derived from an EMBL/GenBank/DDBJ whole genome shotgun (WGS) entry which is preliminary data.</text>
</comment>
<feature type="non-terminal residue" evidence="2">
    <location>
        <position position="1"/>
    </location>
</feature>
<dbReference type="InterPro" id="IPR031303">
    <property type="entry name" value="C5_meth_CS"/>
</dbReference>
<accession>A0A0F9CNE9</accession>
<gene>
    <name evidence="2" type="ORF">LCGC14_2588510</name>
</gene>
<dbReference type="EMBL" id="LAZR01043391">
    <property type="protein sequence ID" value="KKL07186.1"/>
    <property type="molecule type" value="Genomic_DNA"/>
</dbReference>
<keyword evidence="1" id="KW-0949">S-adenosyl-L-methionine</keyword>
<reference evidence="2" key="1">
    <citation type="journal article" date="2015" name="Nature">
        <title>Complex archaea that bridge the gap between prokaryotes and eukaryotes.</title>
        <authorList>
            <person name="Spang A."/>
            <person name="Saw J.H."/>
            <person name="Jorgensen S.L."/>
            <person name="Zaremba-Niedzwiedzka K."/>
            <person name="Martijn J."/>
            <person name="Lind A.E."/>
            <person name="van Eijk R."/>
            <person name="Schleper C."/>
            <person name="Guy L."/>
            <person name="Ettema T.J."/>
        </authorList>
    </citation>
    <scope>NUCLEOTIDE SEQUENCE</scope>
</reference>
<organism evidence="2">
    <name type="scientific">marine sediment metagenome</name>
    <dbReference type="NCBI Taxonomy" id="412755"/>
    <lineage>
        <taxon>unclassified sequences</taxon>
        <taxon>metagenomes</taxon>
        <taxon>ecological metagenomes</taxon>
    </lineage>
</organism>
<dbReference type="AlphaFoldDB" id="A0A0F9CNE9"/>
<protein>
    <submittedName>
        <fullName evidence="2">Uncharacterized protein</fullName>
    </submittedName>
</protein>
<proteinExistence type="predicted"/>
<evidence type="ECO:0000256" key="1">
    <source>
        <dbReference type="ARBA" id="ARBA00022691"/>
    </source>
</evidence>
<dbReference type="PROSITE" id="PS00095">
    <property type="entry name" value="C5_MTASE_2"/>
    <property type="match status" value="1"/>
</dbReference>